<dbReference type="Gene3D" id="2.60.40.3140">
    <property type="match status" value="1"/>
</dbReference>
<sequence>MKANKHLRRRAALLVFSALLTAGLVAPAQAQQPMQLVTQMQTQFPGEKAVYLDYRTDVTLELKGDSVVVLAKHHQDMLHLDAQSAMYANDRVFNSHFSRLQKLDARTMVPAGNSYKAVKVTDFKEKFEVQSGIFYDDTRATTFSFPAVSAGARTVTDYTVRHPDPRFLMPFYFGAHIPMRHAELTVTAPRSIKVSHKLFHVENTPVNFTKQEKGNLVTYRWTADNLPSPPRDDDGPEVAYYLPHLVYFVEEVPSAAGQARRMLAGVPELYNLYSGFVSNLNTKESPGLRHVVDSLVVGAKTEQERVQRIYYWVQDNIRYVAFENGMGGFIPRDAGQVYAKRYGDCKDMANLTREMLRMTGVKSYLTWIGTRDLPYRYSELATPGVDNHMITTYEASPGKYVFLDATNKYMPYGLPSSFIQGKEALLAIDGKTCKVVEVPVMENNRSPVADVSVLTLDDKGGLRGKGSLQLSGYAKVRQSYALDGLDHLEETRYVKGLLERGNNKFFVDKYSVSHLDTHDQPLTIDYEYRLQDYVQKLDDEIYVNLNLEQPYAHDKIDASKRRLPRVNEYAHQNRTRTELEIPAGYDVEYLPATAESQDPLFGFRIKYERQGNKIVQDKELYINYLMLQPQQFNQWNAGIDKLNAAYRETVIFKKKRV</sequence>
<dbReference type="Pfam" id="PF01841">
    <property type="entry name" value="Transglut_core"/>
    <property type="match status" value="1"/>
</dbReference>
<dbReference type="InterPro" id="IPR038765">
    <property type="entry name" value="Papain-like_cys_pep_sf"/>
</dbReference>
<dbReference type="Proteomes" id="UP000664144">
    <property type="component" value="Unassembled WGS sequence"/>
</dbReference>
<gene>
    <name evidence="4" type="ORF">J0X19_04650</name>
</gene>
<evidence type="ECO:0000256" key="1">
    <source>
        <dbReference type="SAM" id="SignalP"/>
    </source>
</evidence>
<dbReference type="Pfam" id="PF12969">
    <property type="entry name" value="DUF3857"/>
    <property type="match status" value="1"/>
</dbReference>
<dbReference type="RefSeq" id="WP_206981745.1">
    <property type="nucleotide sequence ID" value="NZ_JAFLQZ010000002.1"/>
</dbReference>
<evidence type="ECO:0000313" key="5">
    <source>
        <dbReference type="Proteomes" id="UP000664144"/>
    </source>
</evidence>
<dbReference type="Gene3D" id="3.10.620.30">
    <property type="match status" value="1"/>
</dbReference>
<reference evidence="4" key="1">
    <citation type="submission" date="2021-03" db="EMBL/GenBank/DDBJ databases">
        <authorList>
            <person name="Kim M.K."/>
        </authorList>
    </citation>
    <scope>NUCLEOTIDE SEQUENCE</scope>
    <source>
        <strain evidence="4">BT186</strain>
    </source>
</reference>
<protein>
    <submittedName>
        <fullName evidence="4">DUF3857 domain-containing protein</fullName>
    </submittedName>
</protein>
<keyword evidence="1" id="KW-0732">Signal</keyword>
<proteinExistence type="predicted"/>
<keyword evidence="5" id="KW-1185">Reference proteome</keyword>
<dbReference type="SUPFAM" id="SSF54001">
    <property type="entry name" value="Cysteine proteinases"/>
    <property type="match status" value="1"/>
</dbReference>
<evidence type="ECO:0000313" key="4">
    <source>
        <dbReference type="EMBL" id="MBO0357223.1"/>
    </source>
</evidence>
<dbReference type="InterPro" id="IPR024618">
    <property type="entry name" value="DUF3857"/>
</dbReference>
<feature type="domain" description="DUF3857" evidence="3">
    <location>
        <begin position="92"/>
        <end position="229"/>
    </location>
</feature>
<feature type="signal peptide" evidence="1">
    <location>
        <begin position="1"/>
        <end position="30"/>
    </location>
</feature>
<evidence type="ECO:0000259" key="2">
    <source>
        <dbReference type="Pfam" id="PF01841"/>
    </source>
</evidence>
<dbReference type="InterPro" id="IPR010916">
    <property type="entry name" value="TonB_box_CS"/>
</dbReference>
<dbReference type="Gene3D" id="2.60.120.1130">
    <property type="match status" value="1"/>
</dbReference>
<comment type="caution">
    <text evidence="4">The sequence shown here is derived from an EMBL/GenBank/DDBJ whole genome shotgun (WGS) entry which is preliminary data.</text>
</comment>
<accession>A0A939JBX4</accession>
<dbReference type="AlphaFoldDB" id="A0A939JBX4"/>
<name>A0A939JBX4_9BACT</name>
<dbReference type="InterPro" id="IPR002931">
    <property type="entry name" value="Transglutaminase-like"/>
</dbReference>
<evidence type="ECO:0000259" key="3">
    <source>
        <dbReference type="Pfam" id="PF12969"/>
    </source>
</evidence>
<dbReference type="EMBL" id="JAFLQZ010000002">
    <property type="protein sequence ID" value="MBO0357223.1"/>
    <property type="molecule type" value="Genomic_DNA"/>
</dbReference>
<dbReference type="PROSITE" id="PS00430">
    <property type="entry name" value="TONB_DEPENDENT_REC_1"/>
    <property type="match status" value="1"/>
</dbReference>
<organism evidence="4 5">
    <name type="scientific">Hymenobacter telluris</name>
    <dbReference type="NCBI Taxonomy" id="2816474"/>
    <lineage>
        <taxon>Bacteria</taxon>
        <taxon>Pseudomonadati</taxon>
        <taxon>Bacteroidota</taxon>
        <taxon>Cytophagia</taxon>
        <taxon>Cytophagales</taxon>
        <taxon>Hymenobacteraceae</taxon>
        <taxon>Hymenobacter</taxon>
    </lineage>
</organism>
<feature type="domain" description="Transglutaminase-like" evidence="2">
    <location>
        <begin position="290"/>
        <end position="363"/>
    </location>
</feature>
<feature type="chain" id="PRO_5037289763" evidence="1">
    <location>
        <begin position="31"/>
        <end position="657"/>
    </location>
</feature>